<dbReference type="EMBL" id="JBHFQA010000013">
    <property type="protein sequence ID" value="KAL2088262.1"/>
    <property type="molecule type" value="Genomic_DNA"/>
</dbReference>
<evidence type="ECO:0000313" key="2">
    <source>
        <dbReference type="Proteomes" id="UP001591681"/>
    </source>
</evidence>
<sequence length="141" mass="15550">MWCLHVIQEGFSLVNASSFLRVQKKADVLLFQATVKGESRIFRVQFDGASRPEATAECERAVLRLEDFLPVGSQNKPAPPSSTGTQLPLQAEQARLPGGAVEVQGSLSLKRLSQVRFSVLLHFLHPCSHDTHSCFLLLIPL</sequence>
<gene>
    <name evidence="1" type="ORF">ACEWY4_015161</name>
</gene>
<name>A0ABD1JM92_9TELE</name>
<protein>
    <recommendedName>
        <fullName evidence="3">REC114 meiotic recombination protein</fullName>
    </recommendedName>
</protein>
<comment type="caution">
    <text evidence="1">The sequence shown here is derived from an EMBL/GenBank/DDBJ whole genome shotgun (WGS) entry which is preliminary data.</text>
</comment>
<proteinExistence type="predicted"/>
<dbReference type="PANTHER" id="PTHR34921">
    <property type="entry name" value="MEIOTIC RECOMBINATION PROTEIN REC114"/>
    <property type="match status" value="1"/>
</dbReference>
<dbReference type="PANTHER" id="PTHR34921:SF1">
    <property type="entry name" value="MEIOTIC RECOMBINATION PROTEIN REC114"/>
    <property type="match status" value="1"/>
</dbReference>
<organism evidence="1 2">
    <name type="scientific">Coilia grayii</name>
    <name type="common">Gray's grenadier anchovy</name>
    <dbReference type="NCBI Taxonomy" id="363190"/>
    <lineage>
        <taxon>Eukaryota</taxon>
        <taxon>Metazoa</taxon>
        <taxon>Chordata</taxon>
        <taxon>Craniata</taxon>
        <taxon>Vertebrata</taxon>
        <taxon>Euteleostomi</taxon>
        <taxon>Actinopterygii</taxon>
        <taxon>Neopterygii</taxon>
        <taxon>Teleostei</taxon>
        <taxon>Clupei</taxon>
        <taxon>Clupeiformes</taxon>
        <taxon>Clupeoidei</taxon>
        <taxon>Engraulidae</taxon>
        <taxon>Coilinae</taxon>
        <taxon>Coilia</taxon>
    </lineage>
</organism>
<keyword evidence="2" id="KW-1185">Reference proteome</keyword>
<reference evidence="1 2" key="1">
    <citation type="submission" date="2024-09" db="EMBL/GenBank/DDBJ databases">
        <title>A chromosome-level genome assembly of Gray's grenadier anchovy, Coilia grayii.</title>
        <authorList>
            <person name="Fu Z."/>
        </authorList>
    </citation>
    <scope>NUCLEOTIDE SEQUENCE [LARGE SCALE GENOMIC DNA]</scope>
    <source>
        <strain evidence="1">G4</strain>
        <tissue evidence="1">Muscle</tissue>
    </source>
</reference>
<dbReference type="AlphaFoldDB" id="A0ABD1JM92"/>
<evidence type="ECO:0008006" key="3">
    <source>
        <dbReference type="Google" id="ProtNLM"/>
    </source>
</evidence>
<dbReference type="Pfam" id="PF15165">
    <property type="entry name" value="REC114-like"/>
    <property type="match status" value="1"/>
</dbReference>
<accession>A0ABD1JM92</accession>
<dbReference type="InterPro" id="IPR029168">
    <property type="entry name" value="REC114L"/>
</dbReference>
<evidence type="ECO:0000313" key="1">
    <source>
        <dbReference type="EMBL" id="KAL2088262.1"/>
    </source>
</evidence>
<dbReference type="Proteomes" id="UP001591681">
    <property type="component" value="Unassembled WGS sequence"/>
</dbReference>